<dbReference type="EMBL" id="JABANM010031683">
    <property type="protein sequence ID" value="KAF4704165.1"/>
    <property type="molecule type" value="Genomic_DNA"/>
</dbReference>
<feature type="compositionally biased region" description="Basic and acidic residues" evidence="1">
    <location>
        <begin position="66"/>
        <end position="81"/>
    </location>
</feature>
<evidence type="ECO:0000313" key="4">
    <source>
        <dbReference type="Proteomes" id="UP000553632"/>
    </source>
</evidence>
<evidence type="ECO:0000313" key="3">
    <source>
        <dbReference type="EMBL" id="KAF4727364.1"/>
    </source>
</evidence>
<protein>
    <submittedName>
        <fullName evidence="2">Uncharacterized protein</fullName>
    </submittedName>
</protein>
<gene>
    <name evidence="2" type="ORF">FOZ62_030279</name>
    <name evidence="3" type="ORF">FOZ63_033751</name>
</gene>
<dbReference type="Proteomes" id="UP000574390">
    <property type="component" value="Unassembled WGS sequence"/>
</dbReference>
<organism evidence="2 5">
    <name type="scientific">Perkinsus olseni</name>
    <name type="common">Perkinsus atlanticus</name>
    <dbReference type="NCBI Taxonomy" id="32597"/>
    <lineage>
        <taxon>Eukaryota</taxon>
        <taxon>Sar</taxon>
        <taxon>Alveolata</taxon>
        <taxon>Perkinsozoa</taxon>
        <taxon>Perkinsea</taxon>
        <taxon>Perkinsida</taxon>
        <taxon>Perkinsidae</taxon>
        <taxon>Perkinsus</taxon>
    </lineage>
</organism>
<sequence length="429" mass="47750">MIVLFAMYAYEFFISSVITGVTEVWTAMLLISLDLLENLYYIYCIYRAAYPFPSRDAIRPAPPNSRKSDPRGEADRNRDQQPSHAEPTPGSNIDGEHPANGSRRTKQVSENYEPARKEPQKAQLPALESELHLNGSDERGSAVSCGNSDVAPTAKLENSLNHLSQYDSNFSPVLPLSKGSAAAIDGLAISGRNPDGEQSITDDPPRSGGGIARRRSSMSTLSSFTSMLETKSVLEGTVRSFSDECSLPRRRDGSHEVISSSTIEANNRQLSRKDGNFDGSFSILAIAICKEVVEVVAPMHYLVCSCVLRTFNPKLHDIFWDMTDEEFWQGIWRLSIEIVAEASLFIVIIIAMKRWLNESVTSIALRLGYHFSWPFAALQVSLMTYFITLQYSNSGMLFSFDFKWIGEKNTTWHGGNCYTTGNETAEEVC</sequence>
<keyword evidence="4" id="KW-1185">Reference proteome</keyword>
<dbReference type="EMBL" id="JABANO010021106">
    <property type="protein sequence ID" value="KAF4727364.1"/>
    <property type="molecule type" value="Genomic_DNA"/>
</dbReference>
<evidence type="ECO:0000313" key="2">
    <source>
        <dbReference type="EMBL" id="KAF4704165.1"/>
    </source>
</evidence>
<accession>A0A7J6Q6M8</accession>
<name>A0A7J6Q6M8_PEROL</name>
<evidence type="ECO:0000256" key="1">
    <source>
        <dbReference type="SAM" id="MobiDB-lite"/>
    </source>
</evidence>
<feature type="region of interest" description="Disordered" evidence="1">
    <location>
        <begin position="56"/>
        <end position="124"/>
    </location>
</feature>
<feature type="region of interest" description="Disordered" evidence="1">
    <location>
        <begin position="191"/>
        <end position="214"/>
    </location>
</feature>
<proteinExistence type="predicted"/>
<dbReference type="AlphaFoldDB" id="A0A7J6Q6M8"/>
<reference evidence="4 5" key="1">
    <citation type="submission" date="2020-04" db="EMBL/GenBank/DDBJ databases">
        <title>Perkinsus olseni comparative genomics.</title>
        <authorList>
            <person name="Bogema D.R."/>
        </authorList>
    </citation>
    <scope>NUCLEOTIDE SEQUENCE [LARGE SCALE GENOMIC DNA]</scope>
    <source>
        <strain evidence="2">ATCC PRA-205</strain>
        <strain evidence="3 4">ATCC PRA-207</strain>
    </source>
</reference>
<dbReference type="Proteomes" id="UP000553632">
    <property type="component" value="Unassembled WGS sequence"/>
</dbReference>
<evidence type="ECO:0000313" key="5">
    <source>
        <dbReference type="Proteomes" id="UP000574390"/>
    </source>
</evidence>
<comment type="caution">
    <text evidence="2">The sequence shown here is derived from an EMBL/GenBank/DDBJ whole genome shotgun (WGS) entry which is preliminary data.</text>
</comment>